<organism evidence="1 2">
    <name type="scientific">Priestia koreensis</name>
    <dbReference type="NCBI Taxonomy" id="284581"/>
    <lineage>
        <taxon>Bacteria</taxon>
        <taxon>Bacillati</taxon>
        <taxon>Bacillota</taxon>
        <taxon>Bacilli</taxon>
        <taxon>Bacillales</taxon>
        <taxon>Bacillaceae</taxon>
        <taxon>Priestia</taxon>
    </lineage>
</organism>
<dbReference type="SUPFAM" id="SSF53474">
    <property type="entry name" value="alpha/beta-Hydrolases"/>
    <property type="match status" value="1"/>
</dbReference>
<dbReference type="STRING" id="284581.AMD01_09180"/>
<evidence type="ECO:0000313" key="2">
    <source>
        <dbReference type="Proteomes" id="UP000037558"/>
    </source>
</evidence>
<dbReference type="InterPro" id="IPR029058">
    <property type="entry name" value="AB_hydrolase_fold"/>
</dbReference>
<evidence type="ECO:0000313" key="1">
    <source>
        <dbReference type="EMBL" id="KOO46042.1"/>
    </source>
</evidence>
<comment type="caution">
    <text evidence="1">The sequence shown here is derived from an EMBL/GenBank/DDBJ whole genome shotgun (WGS) entry which is preliminary data.</text>
</comment>
<dbReference type="AlphaFoldDB" id="A0A0M0L5B1"/>
<proteinExistence type="predicted"/>
<dbReference type="RefSeq" id="WP_053401105.1">
    <property type="nucleotide sequence ID" value="NZ_LILC01000013.1"/>
</dbReference>
<keyword evidence="2" id="KW-1185">Reference proteome</keyword>
<accession>A0A0M0L5B1</accession>
<dbReference type="Gene3D" id="3.40.50.1820">
    <property type="entry name" value="alpha/beta hydrolase"/>
    <property type="match status" value="1"/>
</dbReference>
<reference evidence="2" key="1">
    <citation type="submission" date="2015-08" db="EMBL/GenBank/DDBJ databases">
        <title>Fjat-14210 dsm16467.</title>
        <authorList>
            <person name="Liu B."/>
            <person name="Wang J."/>
            <person name="Zhu Y."/>
            <person name="Liu G."/>
            <person name="Chen Q."/>
            <person name="Chen Z."/>
            <person name="Lan J."/>
            <person name="Che J."/>
            <person name="Ge C."/>
            <person name="Shi H."/>
            <person name="Pan Z."/>
            <person name="Liu X."/>
        </authorList>
    </citation>
    <scope>NUCLEOTIDE SEQUENCE [LARGE SCALE GENOMIC DNA]</scope>
    <source>
        <strain evidence="2">DSM 16467</strain>
    </source>
</reference>
<protein>
    <submittedName>
        <fullName evidence="1">Uncharacterized protein</fullName>
    </submittedName>
</protein>
<sequence length="80" mass="8818">MTAHYVQKVGKGEHPLIFLPSTGWSATIGTPIAEKLHERFTTHLIDLPGIGKSDGLDGVKLQVDNEPLNELTKKIKRESN</sequence>
<dbReference type="EMBL" id="LILC01000013">
    <property type="protein sequence ID" value="KOO46042.1"/>
    <property type="molecule type" value="Genomic_DNA"/>
</dbReference>
<dbReference type="OrthoDB" id="2357020at2"/>
<name>A0A0M0L5B1_9BACI</name>
<gene>
    <name evidence="1" type="ORF">AMD01_09180</name>
</gene>
<dbReference type="Proteomes" id="UP000037558">
    <property type="component" value="Unassembled WGS sequence"/>
</dbReference>